<dbReference type="GO" id="GO:0003676">
    <property type="term" value="F:nucleic acid binding"/>
    <property type="evidence" value="ECO:0007669"/>
    <property type="project" value="InterPro"/>
</dbReference>
<feature type="region of interest" description="Disordered" evidence="2">
    <location>
        <begin position="1"/>
        <end position="21"/>
    </location>
</feature>
<feature type="compositionally biased region" description="Low complexity" evidence="2">
    <location>
        <begin position="852"/>
        <end position="869"/>
    </location>
</feature>
<feature type="compositionally biased region" description="Polar residues" evidence="2">
    <location>
        <begin position="814"/>
        <end position="824"/>
    </location>
</feature>
<dbReference type="InterPro" id="IPR025724">
    <property type="entry name" value="GAG-pre-integrase_dom"/>
</dbReference>
<dbReference type="PANTHER" id="PTHR42648:SF26">
    <property type="entry name" value="INTEGRASE CATALYTIC DOMAIN-CONTAINING PROTEIN"/>
    <property type="match status" value="1"/>
</dbReference>
<dbReference type="SUPFAM" id="SSF53098">
    <property type="entry name" value="Ribonuclease H-like"/>
    <property type="match status" value="1"/>
</dbReference>
<feature type="compositionally biased region" description="Polar residues" evidence="2">
    <location>
        <begin position="1"/>
        <end position="20"/>
    </location>
</feature>
<keyword evidence="1" id="KW-0645">Protease</keyword>
<dbReference type="Pfam" id="PF04578">
    <property type="entry name" value="DUF594"/>
    <property type="match status" value="1"/>
</dbReference>
<feature type="compositionally biased region" description="Pro residues" evidence="2">
    <location>
        <begin position="887"/>
        <end position="897"/>
    </location>
</feature>
<dbReference type="Pfam" id="PF22936">
    <property type="entry name" value="Pol_BBD"/>
    <property type="match status" value="1"/>
</dbReference>
<dbReference type="PANTHER" id="PTHR42648">
    <property type="entry name" value="TRANSPOSASE, PUTATIVE-RELATED"/>
    <property type="match status" value="1"/>
</dbReference>
<dbReference type="InterPro" id="IPR007658">
    <property type="entry name" value="DUF594"/>
</dbReference>
<keyword evidence="1" id="KW-0378">Hydrolase</keyword>
<dbReference type="GO" id="GO:0008233">
    <property type="term" value="F:peptidase activity"/>
    <property type="evidence" value="ECO:0007669"/>
    <property type="project" value="UniProtKB-KW"/>
</dbReference>
<dbReference type="InterPro" id="IPR039537">
    <property type="entry name" value="Retrotran_Ty1/copia-like"/>
</dbReference>
<dbReference type="InterPro" id="IPR012337">
    <property type="entry name" value="RNaseH-like_sf"/>
</dbReference>
<reference evidence="4" key="1">
    <citation type="submission" date="2018-02" db="EMBL/GenBank/DDBJ databases">
        <authorList>
            <person name="Cohen D.B."/>
            <person name="Kent A.D."/>
        </authorList>
    </citation>
    <scope>NUCLEOTIDE SEQUENCE</scope>
</reference>
<dbReference type="Pfam" id="PF14223">
    <property type="entry name" value="Retrotran_gag_2"/>
    <property type="match status" value="1"/>
</dbReference>
<feature type="compositionally biased region" description="Low complexity" evidence="2">
    <location>
        <begin position="826"/>
        <end position="838"/>
    </location>
</feature>
<evidence type="ECO:0000256" key="2">
    <source>
        <dbReference type="SAM" id="MobiDB-lite"/>
    </source>
</evidence>
<dbReference type="InterPro" id="IPR036875">
    <property type="entry name" value="Znf_CCHC_sf"/>
</dbReference>
<dbReference type="Pfam" id="PF00665">
    <property type="entry name" value="rve"/>
    <property type="match status" value="1"/>
</dbReference>
<name>A0A2N9ISE2_FAGSY</name>
<sequence>MVSELRSSTMESSPTSAAATNQSPLSLLNNMSNLMSTKLDSTNYMIWKLQISAILDAYSVIDHLDGSTTPPSQFLVSEAGVQSINPDFLIWQKRDKALLTLLYSTCSSPVLAMVVGLSTSQEVWNRLEERFTCTARANVLNLKLEPQSIKKGNETISSYLQRIKTARDKLSAVGVNSNHEELLHVILKGLPKEYAPFASGIRTRDGILSLEKLSVLLQTEEQSMQETNDPFSNSALAMFVSPNKPSNGYNANQGYNTNRGRGRNSFTRGRGGRSSSFNNQGFNPSFTSPQSGPQPQNQQNQRSERPTCQICWKLGHYAIDCYHRMDFAYQGKNPTTKLAAMASASNLQHTQNTETWLTDSGASDHITASSHNLNPQAPYQGSEQVSVGNGQNLPIQNIGNSHLHTKFHNFQLRNVLHVPRIASNLLSVHKLCLHNHCSCYFDANKLLIQDLPTGRLLYKGLSKNGVYPIQSSTLFNSVCNKTACTAHSVPSPQWQLWHSRLGHPSNKVLSSLFPHLQCNSSTASIHCKHCLAGKMHQLPFPISNKISTTPFALVHADLWGPAPITSSTGFRFYLVLVDDFTKFTWTYLLKHKSDTYQVFTQFQAMVNTQFSLPIQVLRTDCGGEFTSNAFKQFCANKGIIHQLSCPHTPQQNGAAERKHRHLIQCALALLSESKLPMSYWSYAVSTATHLINRLPTPNLSHKTPWEMLFHKHPDLTYLKSFGCQCFPLLTPYTAHKLHPKTTPCVFLGYPSHTKGYLCLDPITNRLYTSRHVLFNETIFSGLTHAFPSSDTPNISSAAWLNTLTSFHTCIPSLSTESNTSSPTDITLPLPTSQTSPLLSADSQPTLLFSAESPQSPLLSATSQQSQPQASPLPLPNSPLPSSLTPADPIPASTPIPLLPTSSLPVPPAPSITHPMQTRSKSGIFKPKLGYTAHIDYNLTEPTTYSTASKHPQCLWCPFMLSTGNAEISFEKACEHVKKALKNCTDSSMSPSVCETIISYVSTQGQVMLQNEDVDRTDSNLLYYAVMVAKHLRTNERNWAISSRFWIENLAYVAILCQGKNHAKQLLKGGEFLTHVWFLIEHLDLEEKFRKPV</sequence>
<dbReference type="PROSITE" id="PS50994">
    <property type="entry name" value="INTEGRASE"/>
    <property type="match status" value="1"/>
</dbReference>
<organism evidence="4">
    <name type="scientific">Fagus sylvatica</name>
    <name type="common">Beechnut</name>
    <dbReference type="NCBI Taxonomy" id="28930"/>
    <lineage>
        <taxon>Eukaryota</taxon>
        <taxon>Viridiplantae</taxon>
        <taxon>Streptophyta</taxon>
        <taxon>Embryophyta</taxon>
        <taxon>Tracheophyta</taxon>
        <taxon>Spermatophyta</taxon>
        <taxon>Magnoliopsida</taxon>
        <taxon>eudicotyledons</taxon>
        <taxon>Gunneridae</taxon>
        <taxon>Pentapetalae</taxon>
        <taxon>rosids</taxon>
        <taxon>fabids</taxon>
        <taxon>Fagales</taxon>
        <taxon>Fagaceae</taxon>
        <taxon>Fagus</taxon>
    </lineage>
</organism>
<feature type="region of interest" description="Disordered" evidence="2">
    <location>
        <begin position="852"/>
        <end position="903"/>
    </location>
</feature>
<proteinExistence type="predicted"/>
<dbReference type="Gene3D" id="3.30.420.10">
    <property type="entry name" value="Ribonuclease H-like superfamily/Ribonuclease H"/>
    <property type="match status" value="1"/>
</dbReference>
<evidence type="ECO:0000259" key="3">
    <source>
        <dbReference type="PROSITE" id="PS50994"/>
    </source>
</evidence>
<dbReference type="InterPro" id="IPR054722">
    <property type="entry name" value="PolX-like_BBD"/>
</dbReference>
<dbReference type="InterPro" id="IPR057670">
    <property type="entry name" value="SH3_retrovirus"/>
</dbReference>
<protein>
    <recommendedName>
        <fullName evidence="3">Integrase catalytic domain-containing protein</fullName>
    </recommendedName>
</protein>
<dbReference type="Pfam" id="PF25597">
    <property type="entry name" value="SH3_retrovirus"/>
    <property type="match status" value="1"/>
</dbReference>
<feature type="region of interest" description="Disordered" evidence="2">
    <location>
        <begin position="236"/>
        <end position="305"/>
    </location>
</feature>
<feature type="region of interest" description="Disordered" evidence="2">
    <location>
        <begin position="814"/>
        <end position="838"/>
    </location>
</feature>
<dbReference type="EMBL" id="OIVN01006206">
    <property type="protein sequence ID" value="SPD27772.1"/>
    <property type="molecule type" value="Genomic_DNA"/>
</dbReference>
<dbReference type="GO" id="GO:0006508">
    <property type="term" value="P:proteolysis"/>
    <property type="evidence" value="ECO:0007669"/>
    <property type="project" value="UniProtKB-KW"/>
</dbReference>
<feature type="compositionally biased region" description="Low complexity" evidence="2">
    <location>
        <begin position="256"/>
        <end position="301"/>
    </location>
</feature>
<gene>
    <name evidence="4" type="ORF">FSB_LOCUS55654</name>
</gene>
<dbReference type="SUPFAM" id="SSF57756">
    <property type="entry name" value="Retrovirus zinc finger-like domains"/>
    <property type="match status" value="1"/>
</dbReference>
<dbReference type="GO" id="GO:0008270">
    <property type="term" value="F:zinc ion binding"/>
    <property type="evidence" value="ECO:0007669"/>
    <property type="project" value="InterPro"/>
</dbReference>
<feature type="domain" description="Integrase catalytic" evidence="3">
    <location>
        <begin position="546"/>
        <end position="712"/>
    </location>
</feature>
<evidence type="ECO:0000313" key="4">
    <source>
        <dbReference type="EMBL" id="SPD27772.1"/>
    </source>
</evidence>
<feature type="compositionally biased region" description="Polar residues" evidence="2">
    <location>
        <begin position="243"/>
        <end position="255"/>
    </location>
</feature>
<accession>A0A2N9ISE2</accession>
<evidence type="ECO:0000256" key="1">
    <source>
        <dbReference type="ARBA" id="ARBA00022670"/>
    </source>
</evidence>
<dbReference type="Pfam" id="PF13976">
    <property type="entry name" value="gag_pre-integrs"/>
    <property type="match status" value="1"/>
</dbReference>
<dbReference type="AlphaFoldDB" id="A0A2N9ISE2"/>
<dbReference type="GO" id="GO:0015074">
    <property type="term" value="P:DNA integration"/>
    <property type="evidence" value="ECO:0007669"/>
    <property type="project" value="InterPro"/>
</dbReference>
<dbReference type="InterPro" id="IPR036397">
    <property type="entry name" value="RNaseH_sf"/>
</dbReference>
<dbReference type="InterPro" id="IPR001584">
    <property type="entry name" value="Integrase_cat-core"/>
</dbReference>